<evidence type="ECO:0000256" key="3">
    <source>
        <dbReference type="ARBA" id="ARBA00022827"/>
    </source>
</evidence>
<evidence type="ECO:0000313" key="8">
    <source>
        <dbReference type="Proteomes" id="UP000293398"/>
    </source>
</evidence>
<gene>
    <name evidence="7" type="ORF">EV681_3282</name>
</gene>
<evidence type="ECO:0000256" key="1">
    <source>
        <dbReference type="ARBA" id="ARBA00001974"/>
    </source>
</evidence>
<dbReference type="SUPFAM" id="SSF51905">
    <property type="entry name" value="FAD/NAD(P)-binding domain"/>
    <property type="match status" value="1"/>
</dbReference>
<dbReference type="AlphaFoldDB" id="A0A4Q7VFT4"/>
<sequence>MVKDMKSYSDVLIVGSGHGGAQAAIVLRQRGFSGTIRIVTEEQEFPYERPPLSKEYLSQERSFDRMLIRSENFWAEKEVNFNFGHSIERIDPENRIAYDASGHMWLYGQMIWAAGGHARRLSCDGSNVAGLHTIRTRKDIDKLESELADASRVVIIGGGFIGLETAAILSKFGKKVTVIEAQDRVLARVAAKPISNFFEEKHRAHGVNFRLQAAVAEIEGRAGRVIGVRLEDDSTIPADIVIVGIGLEPSVTPLLQAGALGGNGVEVDEFCRTSLPNIYAIGDCAAHINNFGDGRKLRLESVQNAADQAITAALHILGQPQPYVSVPWFWSNQFEHRLQTVGLNIGYDSEVLRGDPFTGSFSIVYLRGGKVAALDCVNAISDYAQGKLLVQRNVEISPKLLADPKHKLKSFLL</sequence>
<dbReference type="GO" id="GO:0005737">
    <property type="term" value="C:cytoplasm"/>
    <property type="evidence" value="ECO:0007669"/>
    <property type="project" value="TreeGrafter"/>
</dbReference>
<dbReference type="InterPro" id="IPR050446">
    <property type="entry name" value="FAD-oxidoreductase/Apoptosis"/>
</dbReference>
<dbReference type="GO" id="GO:0051213">
    <property type="term" value="F:dioxygenase activity"/>
    <property type="evidence" value="ECO:0007669"/>
    <property type="project" value="UniProtKB-KW"/>
</dbReference>
<keyword evidence="7" id="KW-0223">Dioxygenase</keyword>
<dbReference type="InterPro" id="IPR023753">
    <property type="entry name" value="FAD/NAD-binding_dom"/>
</dbReference>
<name>A0A4Q7VFT4_9BURK</name>
<dbReference type="PRINTS" id="PR00368">
    <property type="entry name" value="FADPNR"/>
</dbReference>
<dbReference type="GO" id="GO:0016651">
    <property type="term" value="F:oxidoreductase activity, acting on NAD(P)H"/>
    <property type="evidence" value="ECO:0007669"/>
    <property type="project" value="TreeGrafter"/>
</dbReference>
<dbReference type="SUPFAM" id="SSF55424">
    <property type="entry name" value="FAD/NAD-linked reductases, dimerisation (C-terminal) domain"/>
    <property type="match status" value="1"/>
</dbReference>
<keyword evidence="2" id="KW-0285">Flavoprotein</keyword>
<accession>A0A4Q7VFT4</accession>
<organism evidence="7 8">
    <name type="scientific">Advenella incenata</name>
    <dbReference type="NCBI Taxonomy" id="267800"/>
    <lineage>
        <taxon>Bacteria</taxon>
        <taxon>Pseudomonadati</taxon>
        <taxon>Pseudomonadota</taxon>
        <taxon>Betaproteobacteria</taxon>
        <taxon>Burkholderiales</taxon>
        <taxon>Alcaligenaceae</taxon>
    </lineage>
</organism>
<dbReference type="PANTHER" id="PTHR43557">
    <property type="entry name" value="APOPTOSIS-INDUCING FACTOR 1"/>
    <property type="match status" value="1"/>
</dbReference>
<dbReference type="Pfam" id="PF14759">
    <property type="entry name" value="Reductase_C"/>
    <property type="match status" value="1"/>
</dbReference>
<dbReference type="InterPro" id="IPR036188">
    <property type="entry name" value="FAD/NAD-bd_sf"/>
</dbReference>
<dbReference type="Pfam" id="PF07992">
    <property type="entry name" value="Pyr_redox_2"/>
    <property type="match status" value="1"/>
</dbReference>
<evidence type="ECO:0000256" key="4">
    <source>
        <dbReference type="ARBA" id="ARBA00023002"/>
    </source>
</evidence>
<dbReference type="InterPro" id="IPR016156">
    <property type="entry name" value="FAD/NAD-linked_Rdtase_dimer_sf"/>
</dbReference>
<evidence type="ECO:0000313" key="7">
    <source>
        <dbReference type="EMBL" id="RZT94852.1"/>
    </source>
</evidence>
<dbReference type="PANTHER" id="PTHR43557:SF2">
    <property type="entry name" value="RIESKE DOMAIN-CONTAINING PROTEIN-RELATED"/>
    <property type="match status" value="1"/>
</dbReference>
<feature type="domain" description="Reductase C-terminal" evidence="6">
    <location>
        <begin position="328"/>
        <end position="411"/>
    </location>
</feature>
<comment type="caution">
    <text evidence="7">The sequence shown here is derived from an EMBL/GenBank/DDBJ whole genome shotgun (WGS) entry which is preliminary data.</text>
</comment>
<evidence type="ECO:0000259" key="5">
    <source>
        <dbReference type="Pfam" id="PF07992"/>
    </source>
</evidence>
<protein>
    <submittedName>
        <fullName evidence="7">3-phenylpropionate/trans-cinnamate dioxygenase ferredoxin reductase subunit</fullName>
    </submittedName>
</protein>
<dbReference type="InterPro" id="IPR028202">
    <property type="entry name" value="Reductase_C"/>
</dbReference>
<dbReference type="Proteomes" id="UP000293398">
    <property type="component" value="Unassembled WGS sequence"/>
</dbReference>
<dbReference type="Gene3D" id="3.50.50.60">
    <property type="entry name" value="FAD/NAD(P)-binding domain"/>
    <property type="match status" value="2"/>
</dbReference>
<dbReference type="EMBL" id="SHKO01000002">
    <property type="protein sequence ID" value="RZT94852.1"/>
    <property type="molecule type" value="Genomic_DNA"/>
</dbReference>
<feature type="domain" description="FAD/NAD(P)-binding" evidence="5">
    <location>
        <begin position="10"/>
        <end position="309"/>
    </location>
</feature>
<proteinExistence type="predicted"/>
<keyword evidence="8" id="KW-1185">Reference proteome</keyword>
<keyword evidence="3" id="KW-0274">FAD</keyword>
<evidence type="ECO:0000259" key="6">
    <source>
        <dbReference type="Pfam" id="PF14759"/>
    </source>
</evidence>
<comment type="cofactor">
    <cofactor evidence="1">
        <name>FAD</name>
        <dbReference type="ChEBI" id="CHEBI:57692"/>
    </cofactor>
</comment>
<evidence type="ECO:0000256" key="2">
    <source>
        <dbReference type="ARBA" id="ARBA00022630"/>
    </source>
</evidence>
<dbReference type="RefSeq" id="WP_242612281.1">
    <property type="nucleotide sequence ID" value="NZ_SHKO01000002.1"/>
</dbReference>
<dbReference type="PRINTS" id="PR00411">
    <property type="entry name" value="PNDRDTASEI"/>
</dbReference>
<dbReference type="Gene3D" id="3.30.390.30">
    <property type="match status" value="1"/>
</dbReference>
<reference evidence="7 8" key="1">
    <citation type="submission" date="2019-02" db="EMBL/GenBank/DDBJ databases">
        <title>Genomic Encyclopedia of Type Strains, Phase IV (KMG-IV): sequencing the most valuable type-strain genomes for metagenomic binning, comparative biology and taxonomic classification.</title>
        <authorList>
            <person name="Goeker M."/>
        </authorList>
    </citation>
    <scope>NUCLEOTIDE SEQUENCE [LARGE SCALE GENOMIC DNA]</scope>
    <source>
        <strain evidence="7 8">DSM 23814</strain>
    </source>
</reference>
<keyword evidence="4" id="KW-0560">Oxidoreductase</keyword>